<protein>
    <submittedName>
        <fullName evidence="9">Ketoacyl-synthetase C-terminal extension</fullName>
    </submittedName>
</protein>
<dbReference type="SMART" id="SM00822">
    <property type="entry name" value="PKS_KR"/>
    <property type="match status" value="1"/>
</dbReference>
<dbReference type="GO" id="GO:0006633">
    <property type="term" value="P:fatty acid biosynthetic process"/>
    <property type="evidence" value="ECO:0007669"/>
    <property type="project" value="TreeGrafter"/>
</dbReference>
<feature type="domain" description="Ketosynthase family 3 (KS3)" evidence="7">
    <location>
        <begin position="295"/>
        <end position="746"/>
    </location>
</feature>
<dbReference type="RefSeq" id="WP_176445351.1">
    <property type="nucleotide sequence ID" value="NZ_FZNO01000001.1"/>
</dbReference>
<evidence type="ECO:0000256" key="3">
    <source>
        <dbReference type="ARBA" id="ARBA00023002"/>
    </source>
</evidence>
<feature type="domain" description="PKS/mFAS DH" evidence="8">
    <location>
        <begin position="1649"/>
        <end position="1946"/>
    </location>
</feature>
<feature type="compositionally biased region" description="Basic and acidic residues" evidence="6">
    <location>
        <begin position="1082"/>
        <end position="1096"/>
    </location>
</feature>
<keyword evidence="3" id="KW-0560">Oxidoreductase</keyword>
<dbReference type="PRINTS" id="PR00081">
    <property type="entry name" value="GDHRDH"/>
</dbReference>
<accession>A0A238UR96</accession>
<dbReference type="Pfam" id="PF21089">
    <property type="entry name" value="PKS_DH_N"/>
    <property type="match status" value="1"/>
</dbReference>
<feature type="active site" description="Proton acceptor; for dehydratase activity" evidence="4">
    <location>
        <position position="1680"/>
    </location>
</feature>
<dbReference type="PROSITE" id="PS52004">
    <property type="entry name" value="KS3_2"/>
    <property type="match status" value="1"/>
</dbReference>
<dbReference type="SUPFAM" id="SSF53901">
    <property type="entry name" value="Thiolase-like"/>
    <property type="match status" value="3"/>
</dbReference>
<feature type="region of interest" description="C-terminal hotdog fold" evidence="4">
    <location>
        <begin position="1791"/>
        <end position="1946"/>
    </location>
</feature>
<evidence type="ECO:0000313" key="10">
    <source>
        <dbReference type="Proteomes" id="UP000198403"/>
    </source>
</evidence>
<comment type="similarity">
    <text evidence="5">Belongs to the thiolase-like superfamily. Beta-ketoacyl-ACP synthases family.</text>
</comment>
<dbReference type="InterPro" id="IPR049552">
    <property type="entry name" value="PKS_DH_N"/>
</dbReference>
<dbReference type="InterPro" id="IPR049900">
    <property type="entry name" value="PKS_mFAS_DH"/>
</dbReference>
<gene>
    <name evidence="9" type="ORF">SAMN06272737_101277</name>
</gene>
<dbReference type="Gene3D" id="3.40.50.720">
    <property type="entry name" value="NAD(P)-binding Rossmann-like Domain"/>
    <property type="match status" value="2"/>
</dbReference>
<feature type="region of interest" description="Disordered" evidence="6">
    <location>
        <begin position="251"/>
        <end position="297"/>
    </location>
</feature>
<proteinExistence type="inferred from homology"/>
<dbReference type="Pfam" id="PF00109">
    <property type="entry name" value="ketoacyl-synt"/>
    <property type="match status" value="3"/>
</dbReference>
<dbReference type="PANTHER" id="PTHR43775:SF37">
    <property type="entry name" value="SI:DKEY-61P9.11"/>
    <property type="match status" value="1"/>
</dbReference>
<dbReference type="Pfam" id="PF13561">
    <property type="entry name" value="adh_short_C2"/>
    <property type="match status" value="1"/>
</dbReference>
<feature type="region of interest" description="N-terminal hotdog fold" evidence="4">
    <location>
        <begin position="1649"/>
        <end position="1778"/>
    </location>
</feature>
<dbReference type="InterPro" id="IPR014031">
    <property type="entry name" value="Ketoacyl_synth_C"/>
</dbReference>
<dbReference type="PANTHER" id="PTHR43775">
    <property type="entry name" value="FATTY ACID SYNTHASE"/>
    <property type="match status" value="1"/>
</dbReference>
<dbReference type="CDD" id="cd00833">
    <property type="entry name" value="PKS"/>
    <property type="match status" value="1"/>
</dbReference>
<dbReference type="GO" id="GO:0004312">
    <property type="term" value="F:fatty acid synthase activity"/>
    <property type="evidence" value="ECO:0007669"/>
    <property type="project" value="TreeGrafter"/>
</dbReference>
<evidence type="ECO:0000256" key="5">
    <source>
        <dbReference type="RuleBase" id="RU003694"/>
    </source>
</evidence>
<dbReference type="PROSITE" id="PS52019">
    <property type="entry name" value="PKS_MFAS_DH"/>
    <property type="match status" value="1"/>
</dbReference>
<dbReference type="InterPro" id="IPR032821">
    <property type="entry name" value="PKS_assoc"/>
</dbReference>
<keyword evidence="5" id="KW-0808">Transferase</keyword>
<feature type="region of interest" description="Disordered" evidence="6">
    <location>
        <begin position="1079"/>
        <end position="1115"/>
    </location>
</feature>
<feature type="region of interest" description="Disordered" evidence="6">
    <location>
        <begin position="193"/>
        <end position="218"/>
    </location>
</feature>
<dbReference type="InterPro" id="IPR042104">
    <property type="entry name" value="PKS_dehydratase_sf"/>
</dbReference>
<evidence type="ECO:0000259" key="8">
    <source>
        <dbReference type="PROSITE" id="PS52019"/>
    </source>
</evidence>
<sequence length="1971" mass="209552">MNDLVGKTALVTGAGKGVGREIARSLARRGADIALSCLHSYEQAEETRDQLVRETGVRVEVIRASLDGQDQVDRLFDEVESRFGGLDILVIDAASHSPGPPADGTPEHFANALDTTLVGSFRCARRAAPLMASRGGGTIVNVSPIGAGRLDDQLVTGTAQAGVEALTRHLAAQYGPLGIRVNTASCGLARGDVADRVPPADEPRQGLAAGTPPGRTAEPADLVGVVTFLTSDLSRWVTGQVVLADGGLGSAHAVPSSPPGPSTPPARTLDATPESRTAQPPDGVTPVSDPSVPEDDPVVVVGMGLAVPGANSPAEYWQQMVDGAERFVDPPQDRWKTSGFGSPDKSAEDKSYQARAGFIEGFVPDPDLAEEIAEGRVGDEYTTQWLRHSLHQALRGVTRREVDRVVFAVGYTADGSQHLEEASVLAAAGQCLAGAAGADPGDDAADTPEAEVERVLRQHLWRGRGNAADYFPYGVARNAMMDLLPEQSRVYVVDTACSSSLYTIDIGLKSLLLGECDVAVCGGAFALAPRGGVLFSKLHGLSATGVVRSLDRSADGVLFSDGAGVVVLKRLSRALADGDRVLGVVRTVGTSADGKGKAIYAPNSAGQRLAVERAMAAPGARADHVDWVIAHATGTPAGDLAEITTLRESLPTGRPIMLTSNKALIGHTGWAAGVVSVIEALLALQHSTIPRQHRFEQAPQAFALEDSQLVIPREPVPWPRRSDRPRTVSVSGFGFGGTNAHALLEEYVGQRREPVVLPHAQERVAVVAWSAHLPGLAGRSEVREWARGSGAEPRAGFGDHYPLPSFQRVRIPPSSLRTVDRCQLMLLECMFDVREQLGGALDAHRELTGVFAGHMGPTRNGVLYALRCYLDPLRELLATSAGDGARRAFERAAAQARALVPPANEDSCPGIMPNVIPARVTNYIGLQGLNMTVDTGPAATLTAVDTASKYLRTGDLDVALVVGVNGNAGPYMAEMLDLDRPDPLREGAVMFALMREGTAREHGLPVLGFVTGYAVGAQPRSGVDGEVVEVGPGVPGAPSYLGADGAVGLLRALVSDSTEATVRCTDRGGAPPVSIRLAKPAFDPREAAPAADRAEVPADTAAPGPDRSEPEPSAAAVRRHVITLQPQALTEARGSGTELPFLPPDTLVLTDDASLVDAVDAESPPMVLSTRPVAVPGPGRRQVEELSAAAVRTALDALPTRPRHVRVLTDLTAHADAEAALDAPADGLLALHDLVFLALQALADDIEVPGGSVVASLLGAVTRGQLHPFAGLFTGLVKSTALELPEVTVFTVATGSRDPRFAVRQAELESRVRRLLPLAVYDDEVRKVIHVQRVDPPTAVARLDERSVVLAAGGSRGITAEILKELARRYRPTIYVLGSQAPGPQVESLPSRVDYLRQSRERNPDLTVAEGNRAYARLTRGLEARRNLDEMARLTGGRVHFLTCDVRDSAQVDAAVRQVLESEDRVDLVVNAAGINRASLLRTKSLEDFRAVRDLKVEAYQNLRRAFGDRRPALWCNFSSLIGFRGQPGEVDYAAANDFLATASTYSSALGHEEFAIGWNLWRDVGFGASPIMRSLLFRLNTLSSMSTEEGIGHFIRELDQPDHAAFPVLMGDGELVMLGLTPEQVQLPPSAALAGPAPRVEPAAPVGRFYLGREEFRSDQELVVVREFDLERDPYLAQHLAKGQPTLPGTFVTEAAAEAARVLVPDRVVVGFSDLTFSAFLRLHPGRPATKRIRALVIGSDEEQTLVRVTVTTDVIAPGGRVIAVDRPHFSVVVRLRDRFPAAPRWERWDPAGDGPPTRDPYLVPNPWLRLSGVFDVNEGARLHEHGARATFALRVPEDDPVFRTFLVPTLLLDGLLRVGMLYDAGDGFRALAAPTGIGRIDLYEPGNDIALSTRYGSIELHHTPPAPGASGAGTGRWVAATPDGRVLARIEGTTVATVGLVDPATGAHRDLPPGQERSPVGGRPAPDRV</sequence>
<dbReference type="InterPro" id="IPR016039">
    <property type="entry name" value="Thiolase-like"/>
</dbReference>
<dbReference type="SMART" id="SM00825">
    <property type="entry name" value="PKS_KS"/>
    <property type="match status" value="1"/>
</dbReference>
<dbReference type="FunFam" id="3.40.50.720:FF:000084">
    <property type="entry name" value="Short-chain dehydrogenase reductase"/>
    <property type="match status" value="1"/>
</dbReference>
<dbReference type="InterPro" id="IPR057326">
    <property type="entry name" value="KR_dom"/>
</dbReference>
<dbReference type="Gene3D" id="3.10.129.110">
    <property type="entry name" value="Polyketide synthase dehydratase"/>
    <property type="match status" value="1"/>
</dbReference>
<dbReference type="InterPro" id="IPR036291">
    <property type="entry name" value="NAD(P)-bd_dom_sf"/>
</dbReference>
<dbReference type="InterPro" id="IPR020841">
    <property type="entry name" value="PKS_Beta-ketoAc_synthase_dom"/>
</dbReference>
<evidence type="ECO:0000259" key="7">
    <source>
        <dbReference type="PROSITE" id="PS52004"/>
    </source>
</evidence>
<feature type="compositionally biased region" description="Basic and acidic residues" evidence="6">
    <location>
        <begin position="193"/>
        <end position="204"/>
    </location>
</feature>
<keyword evidence="1" id="KW-0596">Phosphopantetheine</keyword>
<evidence type="ECO:0000256" key="6">
    <source>
        <dbReference type="SAM" id="MobiDB-lite"/>
    </source>
</evidence>
<dbReference type="SUPFAM" id="SSF51735">
    <property type="entry name" value="NAD(P)-binding Rossmann-fold domains"/>
    <property type="match status" value="2"/>
</dbReference>
<dbReference type="InterPro" id="IPR050091">
    <property type="entry name" value="PKS_NRPS_Biosynth_Enz"/>
</dbReference>
<dbReference type="Proteomes" id="UP000198403">
    <property type="component" value="Unassembled WGS sequence"/>
</dbReference>
<feature type="active site" description="Proton donor; for dehydratase activity" evidence="4">
    <location>
        <position position="1855"/>
    </location>
</feature>
<dbReference type="InterPro" id="IPR013968">
    <property type="entry name" value="PKS_KR"/>
</dbReference>
<organism evidence="9 10">
    <name type="scientific">Blastococcus mobilis</name>
    <dbReference type="NCBI Taxonomy" id="1938746"/>
    <lineage>
        <taxon>Bacteria</taxon>
        <taxon>Bacillati</taxon>
        <taxon>Actinomycetota</taxon>
        <taxon>Actinomycetes</taxon>
        <taxon>Geodermatophilales</taxon>
        <taxon>Geodermatophilaceae</taxon>
        <taxon>Blastococcus</taxon>
    </lineage>
</organism>
<evidence type="ECO:0000256" key="2">
    <source>
        <dbReference type="ARBA" id="ARBA00022553"/>
    </source>
</evidence>
<dbReference type="GO" id="GO:0016491">
    <property type="term" value="F:oxidoreductase activity"/>
    <property type="evidence" value="ECO:0007669"/>
    <property type="project" value="UniProtKB-KW"/>
</dbReference>
<keyword evidence="2" id="KW-0597">Phosphoprotein</keyword>
<evidence type="ECO:0000313" key="9">
    <source>
        <dbReference type="EMBL" id="SNR24660.1"/>
    </source>
</evidence>
<keyword evidence="10" id="KW-1185">Reference proteome</keyword>
<dbReference type="InterPro" id="IPR014030">
    <property type="entry name" value="Ketoacyl_synth_N"/>
</dbReference>
<evidence type="ECO:0000256" key="1">
    <source>
        <dbReference type="ARBA" id="ARBA00022450"/>
    </source>
</evidence>
<dbReference type="EMBL" id="FZNO01000001">
    <property type="protein sequence ID" value="SNR24660.1"/>
    <property type="molecule type" value="Genomic_DNA"/>
</dbReference>
<dbReference type="Pfam" id="PF02801">
    <property type="entry name" value="Ketoacyl-synt_C"/>
    <property type="match status" value="1"/>
</dbReference>
<dbReference type="Pfam" id="PF16197">
    <property type="entry name" value="KAsynt_C_assoc"/>
    <property type="match status" value="1"/>
</dbReference>
<reference evidence="9 10" key="1">
    <citation type="submission" date="2017-06" db="EMBL/GenBank/DDBJ databases">
        <authorList>
            <person name="Kim H.J."/>
            <person name="Triplett B.A."/>
        </authorList>
    </citation>
    <scope>NUCLEOTIDE SEQUENCE [LARGE SCALE GENOMIC DNA]</scope>
    <source>
        <strain evidence="9 10">DSM 44272</strain>
    </source>
</reference>
<dbReference type="Pfam" id="PF08659">
    <property type="entry name" value="KR"/>
    <property type="match status" value="1"/>
</dbReference>
<dbReference type="InterPro" id="IPR002347">
    <property type="entry name" value="SDR_fam"/>
</dbReference>
<dbReference type="Gene3D" id="3.40.47.10">
    <property type="match status" value="2"/>
</dbReference>
<name>A0A238UR96_9ACTN</name>
<evidence type="ECO:0000256" key="4">
    <source>
        <dbReference type="PROSITE-ProRule" id="PRU01363"/>
    </source>
</evidence>
<feature type="region of interest" description="Disordered" evidence="6">
    <location>
        <begin position="1944"/>
        <end position="1971"/>
    </location>
</feature>